<proteinExistence type="predicted"/>
<evidence type="ECO:0000313" key="2">
    <source>
        <dbReference type="EMBL" id="SJZ97769.1"/>
    </source>
</evidence>
<dbReference type="GO" id="GO:0003677">
    <property type="term" value="F:DNA binding"/>
    <property type="evidence" value="ECO:0007669"/>
    <property type="project" value="UniProtKB-KW"/>
</dbReference>
<dbReference type="Pfam" id="PF00027">
    <property type="entry name" value="cNMP_binding"/>
    <property type="match status" value="1"/>
</dbReference>
<accession>A0A1T4Q214</accession>
<reference evidence="2 3" key="1">
    <citation type="submission" date="2017-02" db="EMBL/GenBank/DDBJ databases">
        <authorList>
            <person name="Peterson S.W."/>
        </authorList>
    </citation>
    <scope>NUCLEOTIDE SEQUENCE [LARGE SCALE GENOMIC DNA]</scope>
    <source>
        <strain evidence="2 3">CECT 9189</strain>
    </source>
</reference>
<dbReference type="EMBL" id="FUWP01000003">
    <property type="protein sequence ID" value="SJZ97769.1"/>
    <property type="molecule type" value="Genomic_DNA"/>
</dbReference>
<dbReference type="AlphaFoldDB" id="A0A1T4Q214"/>
<dbReference type="PROSITE" id="PS50042">
    <property type="entry name" value="CNMP_BINDING_3"/>
    <property type="match status" value="1"/>
</dbReference>
<dbReference type="CDD" id="cd00038">
    <property type="entry name" value="CAP_ED"/>
    <property type="match status" value="1"/>
</dbReference>
<dbReference type="Proteomes" id="UP000191116">
    <property type="component" value="Unassembled WGS sequence"/>
</dbReference>
<keyword evidence="2" id="KW-0238">DNA-binding</keyword>
<name>A0A1T4Q214_9GAMM</name>
<organism evidence="2 3">
    <name type="scientific">Photobacterium toruni</name>
    <dbReference type="NCBI Taxonomy" id="1935446"/>
    <lineage>
        <taxon>Bacteria</taxon>
        <taxon>Pseudomonadati</taxon>
        <taxon>Pseudomonadota</taxon>
        <taxon>Gammaproteobacteria</taxon>
        <taxon>Vibrionales</taxon>
        <taxon>Vibrionaceae</taxon>
        <taxon>Photobacterium</taxon>
    </lineage>
</organism>
<dbReference type="RefSeq" id="WP_080173824.1">
    <property type="nucleotide sequence ID" value="NZ_AP024855.1"/>
</dbReference>
<dbReference type="SUPFAM" id="SSF51206">
    <property type="entry name" value="cAMP-binding domain-like"/>
    <property type="match status" value="1"/>
</dbReference>
<evidence type="ECO:0000313" key="3">
    <source>
        <dbReference type="Proteomes" id="UP000191116"/>
    </source>
</evidence>
<gene>
    <name evidence="2" type="ORF">CZ814_00926</name>
</gene>
<dbReference type="OrthoDB" id="7826327at2"/>
<sequence>MQLTPSPSTRFSDYLTQHYASFRQALYCCQIGSKRYQIGDAIMQQGQNITQLIIVPVGRVSMHICAVNGRRFQLGEMDCNYNIFGEMEFFTKTPCQWSVVVEEAIEIDILDIKKVEKLLLERPEFSLFFASALALDYQDSLDIYTYRLLHPITYNIAFDLLQHARNSMTLGRFNKADKEAERFGTSSRVYRRALKTLIQQGLVEKKGIELIIVDLTGLQKFVDHFEDYELS</sequence>
<protein>
    <submittedName>
        <fullName evidence="2">DNA-binding transcriptional activator YeiL</fullName>
    </submittedName>
</protein>
<feature type="domain" description="Cyclic nucleotide-binding" evidence="1">
    <location>
        <begin position="34"/>
        <end position="119"/>
    </location>
</feature>
<dbReference type="Gene3D" id="2.60.120.10">
    <property type="entry name" value="Jelly Rolls"/>
    <property type="match status" value="1"/>
</dbReference>
<evidence type="ECO:0000259" key="1">
    <source>
        <dbReference type="PROSITE" id="PS50042"/>
    </source>
</evidence>
<dbReference type="InterPro" id="IPR014710">
    <property type="entry name" value="RmlC-like_jellyroll"/>
</dbReference>
<dbReference type="InterPro" id="IPR000595">
    <property type="entry name" value="cNMP-bd_dom"/>
</dbReference>
<dbReference type="InterPro" id="IPR018490">
    <property type="entry name" value="cNMP-bd_dom_sf"/>
</dbReference>